<dbReference type="InterPro" id="IPR055342">
    <property type="entry name" value="MreC_beta-barrel_core"/>
</dbReference>
<evidence type="ECO:0000256" key="1">
    <source>
        <dbReference type="ARBA" id="ARBA00009369"/>
    </source>
</evidence>
<dbReference type="RefSeq" id="WP_313976665.1">
    <property type="nucleotide sequence ID" value="NZ_JASJOS010000003.1"/>
</dbReference>
<feature type="transmembrane region" description="Helical" evidence="5">
    <location>
        <begin position="6"/>
        <end position="29"/>
    </location>
</feature>
<evidence type="ECO:0000313" key="8">
    <source>
        <dbReference type="Proteomes" id="UP001241110"/>
    </source>
</evidence>
<organism evidence="7 8">
    <name type="scientific">Xanthocytophaga flava</name>
    <dbReference type="NCBI Taxonomy" id="3048013"/>
    <lineage>
        <taxon>Bacteria</taxon>
        <taxon>Pseudomonadati</taxon>
        <taxon>Bacteroidota</taxon>
        <taxon>Cytophagia</taxon>
        <taxon>Cytophagales</taxon>
        <taxon>Rhodocytophagaceae</taxon>
        <taxon>Xanthocytophaga</taxon>
    </lineage>
</organism>
<evidence type="ECO:0000256" key="5">
    <source>
        <dbReference type="SAM" id="Phobius"/>
    </source>
</evidence>
<dbReference type="Pfam" id="PF04085">
    <property type="entry name" value="MreC"/>
    <property type="match status" value="1"/>
</dbReference>
<comment type="caution">
    <text evidence="7">The sequence shown here is derived from an EMBL/GenBank/DDBJ whole genome shotgun (WGS) entry which is preliminary data.</text>
</comment>
<dbReference type="EMBL" id="JASJOS010000003">
    <property type="protein sequence ID" value="MDJ1480090.1"/>
    <property type="molecule type" value="Genomic_DNA"/>
</dbReference>
<dbReference type="Proteomes" id="UP001241110">
    <property type="component" value="Unassembled WGS sequence"/>
</dbReference>
<keyword evidence="5" id="KW-0812">Transmembrane</keyword>
<keyword evidence="3" id="KW-0133">Cell shape</keyword>
<gene>
    <name evidence="7" type="primary">mreC</name>
    <name evidence="7" type="ORF">QNI16_06300</name>
</gene>
<feature type="domain" description="Rod shape-determining protein MreC beta-barrel core" evidence="6">
    <location>
        <begin position="112"/>
        <end position="259"/>
    </location>
</feature>
<dbReference type="Gene3D" id="2.40.10.340">
    <property type="entry name" value="Rod shape-determining protein MreC, domain 1"/>
    <property type="match status" value="1"/>
</dbReference>
<accession>A0AAE3QJP7</accession>
<dbReference type="GO" id="GO:0008360">
    <property type="term" value="P:regulation of cell shape"/>
    <property type="evidence" value="ECO:0007669"/>
    <property type="project" value="UniProtKB-KW"/>
</dbReference>
<protein>
    <recommendedName>
        <fullName evidence="2">Cell shape-determining protein MreC</fullName>
    </recommendedName>
    <alternativeName>
        <fullName evidence="4">Cell shape protein MreC</fullName>
    </alternativeName>
</protein>
<dbReference type="InterPro" id="IPR042177">
    <property type="entry name" value="Cell/Rod_1"/>
</dbReference>
<dbReference type="InterPro" id="IPR007221">
    <property type="entry name" value="MreC"/>
</dbReference>
<reference evidence="7" key="1">
    <citation type="submission" date="2023-05" db="EMBL/GenBank/DDBJ databases">
        <authorList>
            <person name="Zhang X."/>
        </authorList>
    </citation>
    <scope>NUCLEOTIDE SEQUENCE</scope>
    <source>
        <strain evidence="7">YF14B1</strain>
    </source>
</reference>
<dbReference type="PANTHER" id="PTHR34138">
    <property type="entry name" value="CELL SHAPE-DETERMINING PROTEIN MREC"/>
    <property type="match status" value="1"/>
</dbReference>
<proteinExistence type="inferred from homology"/>
<dbReference type="AlphaFoldDB" id="A0AAE3QJP7"/>
<sequence>MQRIFWFLFTYRAFILFVLLEIFCGWLIVKNNAYQGAYFYNSSTRYTADVLKKTQEVKDYFGLKDVNRELAAENARLHQMYEQLALSKIAQQGSYKPDSALTQRFKFVAAKVIRSSTVSPRNTITIDKGTLDGIKPDMGVISPQGVVGKITACSEHFSVITSILHIDYRLSSQIKKNGSVGTVEWDGKNSQISAMRYVPRYVEVQAGDTVVTSSYNSVFPQGVLVGVIRKVSAAPSETAYDLTVQLATDFNRLSYVYVINNIYKEEQEILEKKNVPVESNTP</sequence>
<evidence type="ECO:0000313" key="7">
    <source>
        <dbReference type="EMBL" id="MDJ1480090.1"/>
    </source>
</evidence>
<keyword evidence="5" id="KW-0472">Membrane</keyword>
<evidence type="ECO:0000259" key="6">
    <source>
        <dbReference type="Pfam" id="PF04085"/>
    </source>
</evidence>
<name>A0AAE3QJP7_9BACT</name>
<dbReference type="GO" id="GO:0005886">
    <property type="term" value="C:plasma membrane"/>
    <property type="evidence" value="ECO:0007669"/>
    <property type="project" value="TreeGrafter"/>
</dbReference>
<evidence type="ECO:0000256" key="4">
    <source>
        <dbReference type="ARBA" id="ARBA00032089"/>
    </source>
</evidence>
<dbReference type="Gene3D" id="2.40.10.350">
    <property type="entry name" value="Rod shape-determining protein MreC, domain 2"/>
    <property type="match status" value="1"/>
</dbReference>
<dbReference type="NCBIfam" id="NF010532">
    <property type="entry name" value="PRK13922.9-3"/>
    <property type="match status" value="1"/>
</dbReference>
<keyword evidence="5" id="KW-1133">Transmembrane helix</keyword>
<dbReference type="PANTHER" id="PTHR34138:SF1">
    <property type="entry name" value="CELL SHAPE-DETERMINING PROTEIN MREC"/>
    <property type="match status" value="1"/>
</dbReference>
<evidence type="ECO:0000256" key="3">
    <source>
        <dbReference type="ARBA" id="ARBA00022960"/>
    </source>
</evidence>
<dbReference type="InterPro" id="IPR042175">
    <property type="entry name" value="Cell/Rod_MreC_2"/>
</dbReference>
<evidence type="ECO:0000256" key="2">
    <source>
        <dbReference type="ARBA" id="ARBA00013855"/>
    </source>
</evidence>
<comment type="similarity">
    <text evidence="1">Belongs to the MreC family.</text>
</comment>